<evidence type="ECO:0000313" key="3">
    <source>
        <dbReference type="Proteomes" id="UP000216339"/>
    </source>
</evidence>
<keyword evidence="3" id="KW-1185">Reference proteome</keyword>
<sequence length="240" mass="25610">MTASASTAPRAESSGSMSDAGLTEHLRDAIRLNRARRAGYRRRGGLRADLLSRALVAAERALLPAAWLLDRDAARHPVPVLRAELVDMAVAPPAHRPIPPVILSGAEDHTGPSQIASPRAGVGDTRSIGAILLAITRGEALASVSDRLSARIAEERRRERAVGRRRALTIHLLESARLSAARAADYARRTDGATLALSRRLVLGHLALVPFARGLDRLAAPVHDRGVGLFVNDVPPIPEP</sequence>
<name>A0A271J558_9BACT</name>
<protein>
    <submittedName>
        <fullName evidence="2">Uncharacterized protein</fullName>
    </submittedName>
</protein>
<reference evidence="2 3" key="1">
    <citation type="submission" date="2016-11" db="EMBL/GenBank/DDBJ databases">
        <title>Study of marine rhodopsin-containing bacteria.</title>
        <authorList>
            <person name="Yoshizawa S."/>
            <person name="Kumagai Y."/>
            <person name="Kogure K."/>
        </authorList>
    </citation>
    <scope>NUCLEOTIDE SEQUENCE [LARGE SCALE GENOMIC DNA]</scope>
    <source>
        <strain evidence="2 3">SAORIC-28</strain>
    </source>
</reference>
<proteinExistence type="predicted"/>
<comment type="caution">
    <text evidence="2">The sequence shown here is derived from an EMBL/GenBank/DDBJ whole genome shotgun (WGS) entry which is preliminary data.</text>
</comment>
<evidence type="ECO:0000256" key="1">
    <source>
        <dbReference type="SAM" id="MobiDB-lite"/>
    </source>
</evidence>
<evidence type="ECO:0000313" key="2">
    <source>
        <dbReference type="EMBL" id="PAP77819.1"/>
    </source>
</evidence>
<organism evidence="2 3">
    <name type="scientific">Rubrivirga marina</name>
    <dbReference type="NCBI Taxonomy" id="1196024"/>
    <lineage>
        <taxon>Bacteria</taxon>
        <taxon>Pseudomonadati</taxon>
        <taxon>Rhodothermota</taxon>
        <taxon>Rhodothermia</taxon>
        <taxon>Rhodothermales</taxon>
        <taxon>Rubricoccaceae</taxon>
        <taxon>Rubrivirga</taxon>
    </lineage>
</organism>
<feature type="compositionally biased region" description="Polar residues" evidence="1">
    <location>
        <begin position="1"/>
        <end position="17"/>
    </location>
</feature>
<dbReference type="Proteomes" id="UP000216339">
    <property type="component" value="Unassembled WGS sequence"/>
</dbReference>
<accession>A0A271J558</accession>
<dbReference type="AlphaFoldDB" id="A0A271J558"/>
<gene>
    <name evidence="2" type="ORF">BSZ37_15900</name>
</gene>
<feature type="region of interest" description="Disordered" evidence="1">
    <location>
        <begin position="1"/>
        <end position="22"/>
    </location>
</feature>
<dbReference type="EMBL" id="MQWD01000001">
    <property type="protein sequence ID" value="PAP77819.1"/>
    <property type="molecule type" value="Genomic_DNA"/>
</dbReference>